<feature type="compositionally biased region" description="Basic and acidic residues" evidence="1">
    <location>
        <begin position="1"/>
        <end position="11"/>
    </location>
</feature>
<reference evidence="2 3" key="1">
    <citation type="submission" date="2021-06" db="EMBL/GenBank/DDBJ databases">
        <title>Caerostris extrusa draft genome.</title>
        <authorList>
            <person name="Kono N."/>
            <person name="Arakawa K."/>
        </authorList>
    </citation>
    <scope>NUCLEOTIDE SEQUENCE [LARGE SCALE GENOMIC DNA]</scope>
</reference>
<organism evidence="2 3">
    <name type="scientific">Caerostris extrusa</name>
    <name type="common">Bark spider</name>
    <name type="synonym">Caerostris bankana</name>
    <dbReference type="NCBI Taxonomy" id="172846"/>
    <lineage>
        <taxon>Eukaryota</taxon>
        <taxon>Metazoa</taxon>
        <taxon>Ecdysozoa</taxon>
        <taxon>Arthropoda</taxon>
        <taxon>Chelicerata</taxon>
        <taxon>Arachnida</taxon>
        <taxon>Araneae</taxon>
        <taxon>Araneomorphae</taxon>
        <taxon>Entelegynae</taxon>
        <taxon>Araneoidea</taxon>
        <taxon>Araneidae</taxon>
        <taxon>Caerostris</taxon>
    </lineage>
</organism>
<feature type="region of interest" description="Disordered" evidence="1">
    <location>
        <begin position="1"/>
        <end position="38"/>
    </location>
</feature>
<evidence type="ECO:0000256" key="1">
    <source>
        <dbReference type="SAM" id="MobiDB-lite"/>
    </source>
</evidence>
<dbReference type="Proteomes" id="UP001054945">
    <property type="component" value="Unassembled WGS sequence"/>
</dbReference>
<evidence type="ECO:0000313" key="2">
    <source>
        <dbReference type="EMBL" id="GIX92550.1"/>
    </source>
</evidence>
<keyword evidence="3" id="KW-1185">Reference proteome</keyword>
<proteinExistence type="predicted"/>
<feature type="compositionally biased region" description="Basic residues" evidence="1">
    <location>
        <begin position="26"/>
        <end position="38"/>
    </location>
</feature>
<accession>A0AAV4P7I1</accession>
<sequence length="88" mass="10180">MPRSSERERNESPFSDSDSDVTWIRKSQKRKSPRPKCLRGSHAIRTVVAIFHPHALTPIESWNDTLDLPSRETHFLGVRPRIGCHSYI</sequence>
<gene>
    <name evidence="2" type="ORF">CEXT_210341</name>
</gene>
<evidence type="ECO:0000313" key="3">
    <source>
        <dbReference type="Proteomes" id="UP001054945"/>
    </source>
</evidence>
<comment type="caution">
    <text evidence="2">The sequence shown here is derived from an EMBL/GenBank/DDBJ whole genome shotgun (WGS) entry which is preliminary data.</text>
</comment>
<name>A0AAV4P7I1_CAEEX</name>
<dbReference type="AlphaFoldDB" id="A0AAV4P7I1"/>
<protein>
    <submittedName>
        <fullName evidence="2">Uncharacterized protein</fullName>
    </submittedName>
</protein>
<dbReference type="EMBL" id="BPLR01021702">
    <property type="protein sequence ID" value="GIX92550.1"/>
    <property type="molecule type" value="Genomic_DNA"/>
</dbReference>